<comment type="catalytic activity">
    <reaction evidence="1 6">
        <text>7,8-dihydroneopterin = 6-hydroxymethyl-7,8-dihydropterin + glycolaldehyde</text>
        <dbReference type="Rhea" id="RHEA:10540"/>
        <dbReference type="ChEBI" id="CHEBI:17001"/>
        <dbReference type="ChEBI" id="CHEBI:17071"/>
        <dbReference type="ChEBI" id="CHEBI:44841"/>
        <dbReference type="EC" id="4.1.2.25"/>
    </reaction>
</comment>
<dbReference type="UniPathway" id="UPA00077">
    <property type="reaction ID" value="UER00154"/>
</dbReference>
<dbReference type="AlphaFoldDB" id="A0A1I4PS94"/>
<dbReference type="Proteomes" id="UP000199668">
    <property type="component" value="Unassembled WGS sequence"/>
</dbReference>
<dbReference type="CDD" id="cd00534">
    <property type="entry name" value="DHNA_DHNTPE"/>
    <property type="match status" value="1"/>
</dbReference>
<dbReference type="GO" id="GO:0046656">
    <property type="term" value="P:folic acid biosynthetic process"/>
    <property type="evidence" value="ECO:0007669"/>
    <property type="project" value="UniProtKB-UniRule"/>
</dbReference>
<evidence type="ECO:0000259" key="7">
    <source>
        <dbReference type="SMART" id="SM00905"/>
    </source>
</evidence>
<comment type="pathway">
    <text evidence="2 6">Cofactor biosynthesis; tetrahydrofolate biosynthesis; 2-amino-4-hydroxy-6-hydroxymethyl-7,8-dihydropteridine diphosphate from 7,8-dihydroneopterin triphosphate: step 3/4.</text>
</comment>
<accession>A0A1I4PS94</accession>
<dbReference type="FunFam" id="3.30.1130.10:FF:000003">
    <property type="entry name" value="7,8-dihydroneopterin aldolase"/>
    <property type="match status" value="1"/>
</dbReference>
<dbReference type="RefSeq" id="WP_090928149.1">
    <property type="nucleotide sequence ID" value="NZ_FOTY01000031.1"/>
</dbReference>
<sequence>MDKIFLKGMEFYAYHGVFPEENKLGQPFWVDLVLEADLKEAAAEDNLEKSVNYAEAHQAVKTVVEEKCYNLVETIAEEITDEVLHAFSIVKTATVKVKKPNPPIDGHYEYVAIELTRSRE</sequence>
<dbReference type="STRING" id="266892.SAMN04488054_1316"/>
<comment type="similarity">
    <text evidence="3 6">Belongs to the DHNA family.</text>
</comment>
<dbReference type="SMART" id="SM00905">
    <property type="entry name" value="FolB"/>
    <property type="match status" value="1"/>
</dbReference>
<dbReference type="Gene3D" id="3.30.1130.10">
    <property type="match status" value="1"/>
</dbReference>
<proteinExistence type="inferred from homology"/>
<evidence type="ECO:0000256" key="4">
    <source>
        <dbReference type="ARBA" id="ARBA00022909"/>
    </source>
</evidence>
<dbReference type="PANTHER" id="PTHR42844:SF1">
    <property type="entry name" value="DIHYDRONEOPTERIN ALDOLASE 1-RELATED"/>
    <property type="match status" value="1"/>
</dbReference>
<dbReference type="NCBIfam" id="TIGR00526">
    <property type="entry name" value="folB_dom"/>
    <property type="match status" value="1"/>
</dbReference>
<dbReference type="EMBL" id="FOTY01000031">
    <property type="protein sequence ID" value="SFM30732.1"/>
    <property type="molecule type" value="Genomic_DNA"/>
</dbReference>
<dbReference type="GO" id="GO:0004150">
    <property type="term" value="F:dihydroneopterin aldolase activity"/>
    <property type="evidence" value="ECO:0007669"/>
    <property type="project" value="UniProtKB-UniRule"/>
</dbReference>
<reference evidence="8 9" key="1">
    <citation type="submission" date="2016-10" db="EMBL/GenBank/DDBJ databases">
        <authorList>
            <person name="de Groot N.N."/>
        </authorList>
    </citation>
    <scope>NUCLEOTIDE SEQUENCE [LARGE SCALE GENOMIC DNA]</scope>
    <source>
        <strain evidence="8 9">CGMCC 1.6134</strain>
    </source>
</reference>
<evidence type="ECO:0000256" key="2">
    <source>
        <dbReference type="ARBA" id="ARBA00005013"/>
    </source>
</evidence>
<organism evidence="8 9">
    <name type="scientific">Salibacterium qingdaonense</name>
    <dbReference type="NCBI Taxonomy" id="266892"/>
    <lineage>
        <taxon>Bacteria</taxon>
        <taxon>Bacillati</taxon>
        <taxon>Bacillota</taxon>
        <taxon>Bacilli</taxon>
        <taxon>Bacillales</taxon>
        <taxon>Bacillaceae</taxon>
    </lineage>
</organism>
<dbReference type="GO" id="GO:0046654">
    <property type="term" value="P:tetrahydrofolate biosynthetic process"/>
    <property type="evidence" value="ECO:0007669"/>
    <property type="project" value="UniProtKB-UniRule"/>
</dbReference>
<dbReference type="InterPro" id="IPR043133">
    <property type="entry name" value="GTP-CH-I_C/QueF"/>
</dbReference>
<dbReference type="Pfam" id="PF02152">
    <property type="entry name" value="FolB"/>
    <property type="match status" value="1"/>
</dbReference>
<comment type="function">
    <text evidence="6">Catalyzes the conversion of 7,8-dihydroneopterin to 6-hydroxymethyl-7,8-dihydropterin.</text>
</comment>
<evidence type="ECO:0000256" key="5">
    <source>
        <dbReference type="ARBA" id="ARBA00023239"/>
    </source>
</evidence>
<evidence type="ECO:0000313" key="8">
    <source>
        <dbReference type="EMBL" id="SFM30732.1"/>
    </source>
</evidence>
<evidence type="ECO:0000313" key="9">
    <source>
        <dbReference type="Proteomes" id="UP000199668"/>
    </source>
</evidence>
<dbReference type="InterPro" id="IPR006157">
    <property type="entry name" value="FolB_dom"/>
</dbReference>
<dbReference type="EC" id="4.1.2.25" evidence="6"/>
<gene>
    <name evidence="8" type="ORF">SAMN04488054_1316</name>
</gene>
<name>A0A1I4PS94_9BACI</name>
<dbReference type="SUPFAM" id="SSF55620">
    <property type="entry name" value="Tetrahydrobiopterin biosynthesis enzymes-like"/>
    <property type="match status" value="1"/>
</dbReference>
<dbReference type="GO" id="GO:0005737">
    <property type="term" value="C:cytoplasm"/>
    <property type="evidence" value="ECO:0007669"/>
    <property type="project" value="TreeGrafter"/>
</dbReference>
<feature type="domain" description="Dihydroneopterin aldolase/epimerase" evidence="7">
    <location>
        <begin position="4"/>
        <end position="117"/>
    </location>
</feature>
<evidence type="ECO:0000256" key="3">
    <source>
        <dbReference type="ARBA" id="ARBA00005708"/>
    </source>
</evidence>
<dbReference type="PANTHER" id="PTHR42844">
    <property type="entry name" value="DIHYDRONEOPTERIN ALDOLASE 1-RELATED"/>
    <property type="match status" value="1"/>
</dbReference>
<evidence type="ECO:0000256" key="1">
    <source>
        <dbReference type="ARBA" id="ARBA00001353"/>
    </source>
</evidence>
<dbReference type="OrthoDB" id="9803748at2"/>
<keyword evidence="5 6" id="KW-0456">Lyase</keyword>
<dbReference type="InterPro" id="IPR006156">
    <property type="entry name" value="Dihydroneopterin_aldolase"/>
</dbReference>
<keyword evidence="4 6" id="KW-0289">Folate biosynthesis</keyword>
<keyword evidence="9" id="KW-1185">Reference proteome</keyword>
<dbReference type="NCBIfam" id="TIGR00525">
    <property type="entry name" value="folB"/>
    <property type="match status" value="1"/>
</dbReference>
<evidence type="ECO:0000256" key="6">
    <source>
        <dbReference type="RuleBase" id="RU362079"/>
    </source>
</evidence>
<protein>
    <recommendedName>
        <fullName evidence="6">7,8-dihydroneopterin aldolase</fullName>
        <ecNumber evidence="6">4.1.2.25</ecNumber>
    </recommendedName>
</protein>